<reference evidence="4" key="1">
    <citation type="submission" date="2011-03" db="EMBL/GenBank/DDBJ databases">
        <title>Draft genome sequence of Brevundimonas diminuta.</title>
        <authorList>
            <person name="Brown P.J.B."/>
            <person name="Buechlein A."/>
            <person name="Hemmerich C."/>
            <person name="Brun Y.V."/>
        </authorList>
    </citation>
    <scope>NUCLEOTIDE SEQUENCE [LARGE SCALE GENOMIC DNA]</scope>
    <source>
        <strain evidence="4">C19</strain>
    </source>
</reference>
<dbReference type="InterPro" id="IPR033645">
    <property type="entry name" value="VirB9/CagX/TrbG_C"/>
</dbReference>
<gene>
    <name evidence="3" type="ORF">ABI_22740</name>
</gene>
<accession>F4QNF4</accession>
<proteinExistence type="inferred from homology"/>
<dbReference type="Proteomes" id="UP000006512">
    <property type="component" value="Unassembled WGS sequence"/>
</dbReference>
<dbReference type="eggNOG" id="COG3504">
    <property type="taxonomic scope" value="Bacteria"/>
</dbReference>
<keyword evidence="2" id="KW-0732">Signal</keyword>
<protein>
    <submittedName>
        <fullName evidence="3">Conjugal transfer family protein</fullName>
    </submittedName>
</protein>
<keyword evidence="4" id="KW-1185">Reference proteome</keyword>
<name>F4QNF4_9CAUL</name>
<dbReference type="InterPro" id="IPR038161">
    <property type="entry name" value="VirB9/CagX/TrbG_C_sf"/>
</dbReference>
<dbReference type="Gene3D" id="2.60.40.2500">
    <property type="match status" value="1"/>
</dbReference>
<dbReference type="CDD" id="cd06911">
    <property type="entry name" value="VirB9_CagX_TrbG"/>
    <property type="match status" value="1"/>
</dbReference>
<dbReference type="AlphaFoldDB" id="F4QNF4"/>
<evidence type="ECO:0000256" key="2">
    <source>
        <dbReference type="ARBA" id="ARBA00022729"/>
    </source>
</evidence>
<dbReference type="HOGENOM" id="CLU_058585_3_0_5"/>
<dbReference type="STRING" id="715226.ABI_22740"/>
<evidence type="ECO:0000256" key="1">
    <source>
        <dbReference type="ARBA" id="ARBA00006135"/>
    </source>
</evidence>
<organism evidence="3 4">
    <name type="scientific">Asticcacaulis biprosthecium C19</name>
    <dbReference type="NCBI Taxonomy" id="715226"/>
    <lineage>
        <taxon>Bacteria</taxon>
        <taxon>Pseudomonadati</taxon>
        <taxon>Pseudomonadota</taxon>
        <taxon>Alphaproteobacteria</taxon>
        <taxon>Caulobacterales</taxon>
        <taxon>Caulobacteraceae</taxon>
        <taxon>Asticcacaulis</taxon>
    </lineage>
</organism>
<evidence type="ECO:0000313" key="3">
    <source>
        <dbReference type="EMBL" id="EGF90862.1"/>
    </source>
</evidence>
<dbReference type="Pfam" id="PF03524">
    <property type="entry name" value="CagX"/>
    <property type="match status" value="1"/>
</dbReference>
<evidence type="ECO:0000313" key="4">
    <source>
        <dbReference type="Proteomes" id="UP000006512"/>
    </source>
</evidence>
<comment type="similarity">
    <text evidence="1">Belongs to the TrbG/VirB9 family.</text>
</comment>
<dbReference type="InterPro" id="IPR010258">
    <property type="entry name" value="Conjugal_tfr_TrbG/VirB9/CagX"/>
</dbReference>
<dbReference type="EMBL" id="GL883078">
    <property type="protein sequence ID" value="EGF90862.1"/>
    <property type="molecule type" value="Genomic_DNA"/>
</dbReference>
<sequence length="252" mass="27317">MLFAACGASTSAFGQDEDEDDIRLTTIPYDAGAIIGLEGCINFQTMISFENGELVENVGLGDAGQWQVTPNKKGNLLFVKPIVSNAFSNMSIVTNRRSYNFELSMAPSGDCARGRVVYDLRFLYPPTAAATSGQPAKAVDPNAFLPIPEKRNTAYTYSGAIGLVPIRIFDDGVSTYLRWPAGADTPAVYAMNADNSESLINYATRGDYMVVEQVARGFVLRQGDQKTILYNDAYRVEGLDALSPKPRPKGGN</sequence>